<dbReference type="InterPro" id="IPR043502">
    <property type="entry name" value="DNA/RNA_pol_sf"/>
</dbReference>
<keyword evidence="5" id="KW-0255">Endonuclease</keyword>
<evidence type="ECO:0000256" key="7">
    <source>
        <dbReference type="ARBA" id="ARBA00022918"/>
    </source>
</evidence>
<dbReference type="SUPFAM" id="SSF56672">
    <property type="entry name" value="DNA/RNA polymerases"/>
    <property type="match status" value="1"/>
</dbReference>
<feature type="domain" description="Reverse transcriptase" evidence="8">
    <location>
        <begin position="118"/>
        <end position="296"/>
    </location>
</feature>
<dbReference type="CDD" id="cd01647">
    <property type="entry name" value="RT_LTR"/>
    <property type="match status" value="1"/>
</dbReference>
<dbReference type="Proteomes" id="UP000499080">
    <property type="component" value="Unassembled WGS sequence"/>
</dbReference>
<protein>
    <recommendedName>
        <fullName evidence="1">RNA-directed DNA polymerase</fullName>
        <ecNumber evidence="1">2.7.7.49</ecNumber>
    </recommendedName>
</protein>
<dbReference type="Gene3D" id="3.10.20.370">
    <property type="match status" value="1"/>
</dbReference>
<evidence type="ECO:0000256" key="1">
    <source>
        <dbReference type="ARBA" id="ARBA00012493"/>
    </source>
</evidence>
<reference evidence="9 10" key="1">
    <citation type="journal article" date="2019" name="Sci. Rep.">
        <title>Orb-weaving spider Araneus ventricosus genome elucidates the spidroin gene catalogue.</title>
        <authorList>
            <person name="Kono N."/>
            <person name="Nakamura H."/>
            <person name="Ohtoshi R."/>
            <person name="Moran D.A.P."/>
            <person name="Shinohara A."/>
            <person name="Yoshida Y."/>
            <person name="Fujiwara M."/>
            <person name="Mori M."/>
            <person name="Tomita M."/>
            <person name="Arakawa K."/>
        </authorList>
    </citation>
    <scope>NUCLEOTIDE SEQUENCE [LARGE SCALE GENOMIC DNA]</scope>
</reference>
<dbReference type="CDD" id="cd09274">
    <property type="entry name" value="RNase_HI_RT_Ty3"/>
    <property type="match status" value="1"/>
</dbReference>
<evidence type="ECO:0000259" key="8">
    <source>
        <dbReference type="PROSITE" id="PS50878"/>
    </source>
</evidence>
<dbReference type="Gene3D" id="3.10.10.10">
    <property type="entry name" value="HIV Type 1 Reverse Transcriptase, subunit A, domain 1"/>
    <property type="match status" value="1"/>
</dbReference>
<dbReference type="Pfam" id="PF17917">
    <property type="entry name" value="RT_RNaseH"/>
    <property type="match status" value="1"/>
</dbReference>
<keyword evidence="4" id="KW-0540">Nuclease</keyword>
<comment type="caution">
    <text evidence="9">The sequence shown here is derived from an EMBL/GenBank/DDBJ whole genome shotgun (WGS) entry which is preliminary data.</text>
</comment>
<dbReference type="FunFam" id="3.10.20.370:FF:000001">
    <property type="entry name" value="Retrovirus-related Pol polyprotein from transposon 17.6-like protein"/>
    <property type="match status" value="1"/>
</dbReference>
<keyword evidence="7" id="KW-0695">RNA-directed DNA polymerase</keyword>
<dbReference type="FunFam" id="3.30.70.270:FF:000020">
    <property type="entry name" value="Transposon Tf2-6 polyprotein-like Protein"/>
    <property type="match status" value="1"/>
</dbReference>
<dbReference type="InterPro" id="IPR050951">
    <property type="entry name" value="Retrovirus_Pol_polyprotein"/>
</dbReference>
<dbReference type="PANTHER" id="PTHR37984:SF5">
    <property type="entry name" value="PROTEIN NYNRIN-LIKE"/>
    <property type="match status" value="1"/>
</dbReference>
<dbReference type="PANTHER" id="PTHR37984">
    <property type="entry name" value="PROTEIN CBG26694"/>
    <property type="match status" value="1"/>
</dbReference>
<dbReference type="InterPro" id="IPR041373">
    <property type="entry name" value="RT_RNaseH"/>
</dbReference>
<evidence type="ECO:0000313" key="10">
    <source>
        <dbReference type="Proteomes" id="UP000499080"/>
    </source>
</evidence>
<accession>A0A4Y2G6T4</accession>
<dbReference type="GO" id="GO:0003964">
    <property type="term" value="F:RNA-directed DNA polymerase activity"/>
    <property type="evidence" value="ECO:0007669"/>
    <property type="project" value="UniProtKB-KW"/>
</dbReference>
<dbReference type="InterPro" id="IPR043128">
    <property type="entry name" value="Rev_trsase/Diguanyl_cyclase"/>
</dbReference>
<evidence type="ECO:0000256" key="6">
    <source>
        <dbReference type="ARBA" id="ARBA00022801"/>
    </source>
</evidence>
<proteinExistence type="predicted"/>
<evidence type="ECO:0000256" key="4">
    <source>
        <dbReference type="ARBA" id="ARBA00022722"/>
    </source>
</evidence>
<dbReference type="InterPro" id="IPR000477">
    <property type="entry name" value="RT_dom"/>
</dbReference>
<dbReference type="EMBL" id="BGPR01001215">
    <property type="protein sequence ID" value="GBM48415.1"/>
    <property type="molecule type" value="Genomic_DNA"/>
</dbReference>
<name>A0A4Y2G6T4_ARAVE</name>
<organism evidence="9 10">
    <name type="scientific">Araneus ventricosus</name>
    <name type="common">Orbweaver spider</name>
    <name type="synonym">Epeira ventricosa</name>
    <dbReference type="NCBI Taxonomy" id="182803"/>
    <lineage>
        <taxon>Eukaryota</taxon>
        <taxon>Metazoa</taxon>
        <taxon>Ecdysozoa</taxon>
        <taxon>Arthropoda</taxon>
        <taxon>Chelicerata</taxon>
        <taxon>Arachnida</taxon>
        <taxon>Araneae</taxon>
        <taxon>Araneomorphae</taxon>
        <taxon>Entelegynae</taxon>
        <taxon>Araneoidea</taxon>
        <taxon>Araneidae</taxon>
        <taxon>Araneus</taxon>
    </lineage>
</organism>
<evidence type="ECO:0000313" key="9">
    <source>
        <dbReference type="EMBL" id="GBM48415.1"/>
    </source>
</evidence>
<keyword evidence="6" id="KW-0378">Hydrolase</keyword>
<evidence type="ECO:0000256" key="3">
    <source>
        <dbReference type="ARBA" id="ARBA00022695"/>
    </source>
</evidence>
<dbReference type="AlphaFoldDB" id="A0A4Y2G6T4"/>
<dbReference type="GO" id="GO:0016787">
    <property type="term" value="F:hydrolase activity"/>
    <property type="evidence" value="ECO:0007669"/>
    <property type="project" value="UniProtKB-KW"/>
</dbReference>
<dbReference type="EC" id="2.7.7.49" evidence="1"/>
<dbReference type="Gene3D" id="3.30.70.270">
    <property type="match status" value="2"/>
</dbReference>
<dbReference type="GO" id="GO:0004519">
    <property type="term" value="F:endonuclease activity"/>
    <property type="evidence" value="ECO:0007669"/>
    <property type="project" value="UniProtKB-KW"/>
</dbReference>
<gene>
    <name evidence="9" type="primary">pol_40</name>
    <name evidence="9" type="ORF">AVEN_12015_1</name>
</gene>
<keyword evidence="2" id="KW-0808">Transferase</keyword>
<dbReference type="Pfam" id="PF00078">
    <property type="entry name" value="RVT_1"/>
    <property type="match status" value="1"/>
</dbReference>
<evidence type="ECO:0000256" key="2">
    <source>
        <dbReference type="ARBA" id="ARBA00022679"/>
    </source>
</evidence>
<dbReference type="PROSITE" id="PS50878">
    <property type="entry name" value="RT_POL"/>
    <property type="match status" value="1"/>
</dbReference>
<keyword evidence="3" id="KW-0548">Nucleotidyltransferase</keyword>
<sequence>MDWAWYCFEETLRNQLCEAEEGIGVDELEIPRIEQTPNVLDLSEIIPEPIGSTLTEDQCQQLWNVIWKYRECFSNVPGKTDLVTHDIELVSDEPVMSKPYRTSPRQNEILRKEIQKMLSMKIIEVGYSDYTSPMILVEAPGKEPRPCVDYRNLNKITKTKFYPLPNIEERIETVSSAKYITVLDLSKGYWQIPMSKNAQRLSAFVTNFGTYIPLRMPFGLKNAPYEFSRMVAQLLEICEDLAVPYLDDIAVFSVMFQEHIKHLETVLQRIQQAGLTIKPSKCKFAQSQVQYLGHTVGQGCRRPSELKIGAVKNFPTPRTKTDIRAFLGLAGYYSHYIPMFSTIAAPLTDALKGKCRKGVVHWTEDCEKAFNSLRQALASKPVTLNLHSPDYNRQFILQTDASDNGIGIVLSQVTEDDKEHPIVYLSRKFSDVEKRYCVSEKECAAIIFGIQRLKYYLDGQAFTIVTDHNPLTCLKTNASKNALILRWSLALQPFNFVIIHRRGTQHKNADALSRIPTLDGI</sequence>
<evidence type="ECO:0000256" key="5">
    <source>
        <dbReference type="ARBA" id="ARBA00022759"/>
    </source>
</evidence>
<keyword evidence="10" id="KW-1185">Reference proteome</keyword>